<evidence type="ECO:0000259" key="5">
    <source>
        <dbReference type="Pfam" id="PF07637"/>
    </source>
</evidence>
<gene>
    <name evidence="6" type="ORF">METZ01_LOCUS53144</name>
</gene>
<feature type="domain" description="DUF1592" evidence="4">
    <location>
        <begin position="456"/>
        <end position="583"/>
    </location>
</feature>
<feature type="domain" description="DUF1587" evidence="2">
    <location>
        <begin position="135"/>
        <end position="198"/>
    </location>
</feature>
<accession>A0A381S878</accession>
<dbReference type="InterPro" id="IPR013036">
    <property type="entry name" value="DUF1587"/>
</dbReference>
<evidence type="ECO:0000313" key="6">
    <source>
        <dbReference type="EMBL" id="SVA00290.1"/>
    </source>
</evidence>
<evidence type="ECO:0000259" key="4">
    <source>
        <dbReference type="Pfam" id="PF07631"/>
    </source>
</evidence>
<name>A0A381S878_9ZZZZ</name>
<evidence type="ECO:0000259" key="1">
    <source>
        <dbReference type="Pfam" id="PF07624"/>
    </source>
</evidence>
<dbReference type="Pfam" id="PF07624">
    <property type="entry name" value="PSD2"/>
    <property type="match status" value="1"/>
</dbReference>
<feature type="domain" description="DUF1588" evidence="3">
    <location>
        <begin position="601"/>
        <end position="701"/>
    </location>
</feature>
<proteinExistence type="predicted"/>
<dbReference type="InterPro" id="IPR013039">
    <property type="entry name" value="DUF1588"/>
</dbReference>
<organism evidence="6">
    <name type="scientific">marine metagenome</name>
    <dbReference type="NCBI Taxonomy" id="408172"/>
    <lineage>
        <taxon>unclassified sequences</taxon>
        <taxon>metagenomes</taxon>
        <taxon>ecological metagenomes</taxon>
    </lineage>
</organism>
<dbReference type="InterPro" id="IPR013042">
    <property type="entry name" value="DUF1592"/>
</dbReference>
<feature type="domain" description="DUF1585" evidence="1">
    <location>
        <begin position="715"/>
        <end position="788"/>
    </location>
</feature>
<feature type="domain" description="DUF1595" evidence="5">
    <location>
        <begin position="382"/>
        <end position="442"/>
    </location>
</feature>
<dbReference type="Pfam" id="PF07627">
    <property type="entry name" value="PSCyt3"/>
    <property type="match status" value="1"/>
</dbReference>
<evidence type="ECO:0000259" key="3">
    <source>
        <dbReference type="Pfam" id="PF07627"/>
    </source>
</evidence>
<dbReference type="AlphaFoldDB" id="A0A381S878"/>
<dbReference type="EMBL" id="UINC01002786">
    <property type="protein sequence ID" value="SVA00290.1"/>
    <property type="molecule type" value="Genomic_DNA"/>
</dbReference>
<reference evidence="6" key="1">
    <citation type="submission" date="2018-05" db="EMBL/GenBank/DDBJ databases">
        <authorList>
            <person name="Lanie J.A."/>
            <person name="Ng W.-L."/>
            <person name="Kazmierczak K.M."/>
            <person name="Andrzejewski T.M."/>
            <person name="Davidsen T.M."/>
            <person name="Wayne K.J."/>
            <person name="Tettelin H."/>
            <person name="Glass J.I."/>
            <person name="Rusch D."/>
            <person name="Podicherti R."/>
            <person name="Tsui H.-C.T."/>
            <person name="Winkler M.E."/>
        </authorList>
    </citation>
    <scope>NUCLEOTIDE SEQUENCE</scope>
</reference>
<dbReference type="InterPro" id="IPR013043">
    <property type="entry name" value="DUF1595"/>
</dbReference>
<dbReference type="Pfam" id="PF07637">
    <property type="entry name" value="PSD5"/>
    <property type="match status" value="1"/>
</dbReference>
<sequence length="805" mass="88890">MKTLALSAAALGIWLTIGSHPDGTNLPSLGVATEYSFTHPSKPELTDVVQQYCVRCHNEQRLTGNLSLETFAVEVADQQAETAEKMIVKLRAGLMPPPGARRPEGDTLLSLVQTLETVIDEAAAGHPDPGARRFQRLNRAEYERVIRDLLALSVDAGRWLPADTYLGSFDNMSAAQGLSTTLLEAYLRAATEVSRLAIGTPDAVPSSVKYTNPIELSQHAWDQLEGAPFGTRGGIVVTHDFPADGEYVFSVQTLFGRGMGIEDLDFSIDGEGVALLGLENNGSSSAPIETEPIFVPAGQHRVAVAFVRRIEGPYEDRLSPHAWSFVGGEDAQQWANYGITALVHLTDLMITGPNNSRGISETPSRKKIFICRPASPAEERPCAESIISKLASEAYRRPATAADLEGPMSFYMSAASEGGFELGIRTALQAILASPAFLLRLEREPSQAVSGENYRLGDFDLASRLSFFLWGTSPDQELLELAAQEQLAEAPVLAAQVERMLTDPRSEALATRFAHQWLRLQDAAKNQPEPYFYPDFNRQLGQAMVRETELFFYDLVREDRSLLELLNADYTFVDESLARHYGIPGVSGSEFRRVRYPDETRRGLLGHGSVLLLTSMSDRTSPVLRGKWVMEVLMGAPPPPPPPDIPAFDQTESSSDGRQLTTRERMELHRANPTCNACHRFMDPIGLALDNFDVTGKWRIRENGMPLDTRGTFYDGSSVNTPSELTNVLLKRPIPLARNFTSNLLAYAIGRRVEYYDQPSVRLIVQEAEANSYRMSSFIRGVVESIPFQMMRSQTTNEAQHDSGM</sequence>
<dbReference type="Pfam" id="PF07631">
    <property type="entry name" value="PSD4"/>
    <property type="match status" value="1"/>
</dbReference>
<evidence type="ECO:0000259" key="2">
    <source>
        <dbReference type="Pfam" id="PF07626"/>
    </source>
</evidence>
<protein>
    <recommendedName>
        <fullName evidence="7">DUF1592 domain-containing protein</fullName>
    </recommendedName>
</protein>
<dbReference type="InterPro" id="IPR011478">
    <property type="entry name" value="DUF1585"/>
</dbReference>
<evidence type="ECO:0008006" key="7">
    <source>
        <dbReference type="Google" id="ProtNLM"/>
    </source>
</evidence>
<dbReference type="Pfam" id="PF07626">
    <property type="entry name" value="PSD3"/>
    <property type="match status" value="1"/>
</dbReference>